<evidence type="ECO:0000313" key="2">
    <source>
        <dbReference type="WBParaSite" id="PEQ_0000838301-mRNA-1"/>
    </source>
</evidence>
<keyword evidence="1" id="KW-1185">Reference proteome</keyword>
<dbReference type="Proteomes" id="UP000887564">
    <property type="component" value="Unplaced"/>
</dbReference>
<reference evidence="2" key="1">
    <citation type="submission" date="2022-11" db="UniProtKB">
        <authorList>
            <consortium name="WormBaseParasite"/>
        </authorList>
    </citation>
    <scope>IDENTIFICATION</scope>
</reference>
<name>A0A914RU59_PAREQ</name>
<evidence type="ECO:0000313" key="1">
    <source>
        <dbReference type="Proteomes" id="UP000887564"/>
    </source>
</evidence>
<dbReference type="WBParaSite" id="PEQ_0000838301-mRNA-1">
    <property type="protein sequence ID" value="PEQ_0000838301-mRNA-1"/>
    <property type="gene ID" value="PEQ_0000838301"/>
</dbReference>
<organism evidence="1 2">
    <name type="scientific">Parascaris equorum</name>
    <name type="common">Equine roundworm</name>
    <dbReference type="NCBI Taxonomy" id="6256"/>
    <lineage>
        <taxon>Eukaryota</taxon>
        <taxon>Metazoa</taxon>
        <taxon>Ecdysozoa</taxon>
        <taxon>Nematoda</taxon>
        <taxon>Chromadorea</taxon>
        <taxon>Rhabditida</taxon>
        <taxon>Spirurina</taxon>
        <taxon>Ascaridomorpha</taxon>
        <taxon>Ascaridoidea</taxon>
        <taxon>Ascarididae</taxon>
        <taxon>Parascaris</taxon>
    </lineage>
</organism>
<sequence length="75" mass="8131">MTNDITCAVSVIARFVAGLGNAGTDAMPTVDEQRSPIAITSERGRDKFITAISIDEYFPAKGKKSKLFFKGLYLS</sequence>
<protein>
    <submittedName>
        <fullName evidence="2">Uncharacterized protein</fullName>
    </submittedName>
</protein>
<dbReference type="AlphaFoldDB" id="A0A914RU59"/>
<proteinExistence type="predicted"/>
<accession>A0A914RU59</accession>